<dbReference type="InterPro" id="IPR027417">
    <property type="entry name" value="P-loop_NTPase"/>
</dbReference>
<dbReference type="PANTHER" id="PTHR16305">
    <property type="entry name" value="TESTICULAR SOLUBLE ADENYLYL CYCLASE"/>
    <property type="match status" value="1"/>
</dbReference>
<keyword evidence="1" id="KW-0547">Nucleotide-binding</keyword>
<dbReference type="EMBL" id="JAYLLH010000022">
    <property type="protein sequence ID" value="MEC3862460.1"/>
    <property type="molecule type" value="Genomic_DNA"/>
</dbReference>
<protein>
    <submittedName>
        <fullName evidence="4">AAA family ATPase</fullName>
    </submittedName>
</protein>
<evidence type="ECO:0000256" key="2">
    <source>
        <dbReference type="ARBA" id="ARBA00022840"/>
    </source>
</evidence>
<reference evidence="4 5" key="1">
    <citation type="submission" date="2024-01" db="EMBL/GenBank/DDBJ databases">
        <title>Mesobacterium rodlantinim sp. nov., isolated from shallow sea hydrothermal systems off Kueishantao Island.</title>
        <authorList>
            <person name="Su Z."/>
            <person name="Tang K."/>
        </authorList>
    </citation>
    <scope>NUCLEOTIDE SEQUENCE [LARGE SCALE GENOMIC DNA]</scope>
    <source>
        <strain evidence="4 5">TK19101</strain>
    </source>
</reference>
<accession>A0ABU6HMP1</accession>
<proteinExistence type="predicted"/>
<dbReference type="Pfam" id="PF13191">
    <property type="entry name" value="AAA_16"/>
    <property type="match status" value="1"/>
</dbReference>
<dbReference type="Proteomes" id="UP001348149">
    <property type="component" value="Unassembled WGS sequence"/>
</dbReference>
<dbReference type="PANTHER" id="PTHR16305:SF35">
    <property type="entry name" value="TRANSCRIPTIONAL ACTIVATOR DOMAIN"/>
    <property type="match status" value="1"/>
</dbReference>
<organism evidence="4 5">
    <name type="scientific">Mesobacterium hydrothermale</name>
    <dbReference type="NCBI Taxonomy" id="3111907"/>
    <lineage>
        <taxon>Bacteria</taxon>
        <taxon>Pseudomonadati</taxon>
        <taxon>Pseudomonadota</taxon>
        <taxon>Alphaproteobacteria</taxon>
        <taxon>Rhodobacterales</taxon>
        <taxon>Roseobacteraceae</taxon>
        <taxon>Mesobacterium</taxon>
    </lineage>
</organism>
<dbReference type="RefSeq" id="WP_326298261.1">
    <property type="nucleotide sequence ID" value="NZ_JAYLLH010000022.1"/>
</dbReference>
<sequence length="395" mass="43738">MDIPILERDAALEQLDRLAKAARFGTGHTVFVTGEAGAGKTTLLRAFEERMTAAWALRGACEDLSIPEPLGPLRDLAHDAGVDLDALWRNEGDRLSVFLNLLGSIERTDEMALLLIEDPHWADEATLDFVRFVARRLRTRRILMVVTARDGENEGRAQLRRAMDGVSAADMTRIVLQPLSADAVGLLAAGSSQTPEEVFRITGGNPFYVTELLRGGIDDALRSVQDTVLNRLDRLPQQTHQALQAVSIFPRRAERDWALEIAGAEDEALDPAIESGLIQEDGAYVAFRHEIARLAVETALRPTQRRHLNKALLIRMQTDAGVPNARQMHHARAAGDRAQIARLAPWPGARRWLPGPTVRLPTTFPSPSRFRIRRMTGRLPSCFSMRVRPVALSAV</sequence>
<gene>
    <name evidence="4" type="ORF">VK792_14300</name>
</gene>
<evidence type="ECO:0000313" key="4">
    <source>
        <dbReference type="EMBL" id="MEC3862460.1"/>
    </source>
</evidence>
<keyword evidence="5" id="KW-1185">Reference proteome</keyword>
<comment type="caution">
    <text evidence="4">The sequence shown here is derived from an EMBL/GenBank/DDBJ whole genome shotgun (WGS) entry which is preliminary data.</text>
</comment>
<evidence type="ECO:0000256" key="1">
    <source>
        <dbReference type="ARBA" id="ARBA00022741"/>
    </source>
</evidence>
<name>A0ABU6HMP1_9RHOB</name>
<dbReference type="InterPro" id="IPR041664">
    <property type="entry name" value="AAA_16"/>
</dbReference>
<keyword evidence="2" id="KW-0067">ATP-binding</keyword>
<evidence type="ECO:0000313" key="5">
    <source>
        <dbReference type="Proteomes" id="UP001348149"/>
    </source>
</evidence>
<feature type="domain" description="Orc1-like AAA ATPase" evidence="3">
    <location>
        <begin position="6"/>
        <end position="145"/>
    </location>
</feature>
<evidence type="ECO:0000259" key="3">
    <source>
        <dbReference type="Pfam" id="PF13191"/>
    </source>
</evidence>
<dbReference type="SUPFAM" id="SSF52540">
    <property type="entry name" value="P-loop containing nucleoside triphosphate hydrolases"/>
    <property type="match status" value="1"/>
</dbReference>